<feature type="compositionally biased region" description="Low complexity" evidence="5">
    <location>
        <begin position="180"/>
        <end position="189"/>
    </location>
</feature>
<feature type="region of interest" description="Disordered" evidence="5">
    <location>
        <begin position="163"/>
        <end position="189"/>
    </location>
</feature>
<keyword evidence="1" id="KW-0805">Transcription regulation</keyword>
<keyword evidence="3" id="KW-0804">Transcription</keyword>
<dbReference type="PROSITE" id="PS51005">
    <property type="entry name" value="NAC"/>
    <property type="match status" value="1"/>
</dbReference>
<proteinExistence type="predicted"/>
<organism evidence="7 8">
    <name type="scientific">Salvia divinorum</name>
    <name type="common">Maria pastora</name>
    <name type="synonym">Diviner's sage</name>
    <dbReference type="NCBI Taxonomy" id="28513"/>
    <lineage>
        <taxon>Eukaryota</taxon>
        <taxon>Viridiplantae</taxon>
        <taxon>Streptophyta</taxon>
        <taxon>Embryophyta</taxon>
        <taxon>Tracheophyta</taxon>
        <taxon>Spermatophyta</taxon>
        <taxon>Magnoliopsida</taxon>
        <taxon>eudicotyledons</taxon>
        <taxon>Gunneridae</taxon>
        <taxon>Pentapetalae</taxon>
        <taxon>asterids</taxon>
        <taxon>lamiids</taxon>
        <taxon>Lamiales</taxon>
        <taxon>Lamiaceae</taxon>
        <taxon>Nepetoideae</taxon>
        <taxon>Mentheae</taxon>
        <taxon>Salviinae</taxon>
        <taxon>Salvia</taxon>
        <taxon>Salvia subgen. Calosphace</taxon>
    </lineage>
</organism>
<dbReference type="Pfam" id="PF02365">
    <property type="entry name" value="NAM"/>
    <property type="match status" value="1"/>
</dbReference>
<dbReference type="Proteomes" id="UP001567538">
    <property type="component" value="Unassembled WGS sequence"/>
</dbReference>
<evidence type="ECO:0000256" key="5">
    <source>
        <dbReference type="SAM" id="MobiDB-lite"/>
    </source>
</evidence>
<sequence>MDKLNFVRDGGRKLPPGFRFEPTDEEIVFQYLSRKTFSHPLPALVIPVIDVFSLDPWHLAGDSEEGMYFFSNINGCEDESERVTPSGFWKANASSKQINSSRRMPIVGIKKSLVFYMRSSTKNVATHWIMHQYCIVLSQREQNNCLVRIGEWSLCRIFMKKGGRKTQVEDDDDDDDDADSYSASSSSRNYDSTIFTEVSSST</sequence>
<keyword evidence="8" id="KW-1185">Reference proteome</keyword>
<accession>A0ABD1HC28</accession>
<name>A0ABD1HC28_SALDI</name>
<evidence type="ECO:0000256" key="4">
    <source>
        <dbReference type="ARBA" id="ARBA00023242"/>
    </source>
</evidence>
<keyword evidence="4" id="KW-0539">Nucleus</keyword>
<feature type="compositionally biased region" description="Acidic residues" evidence="5">
    <location>
        <begin position="169"/>
        <end position="179"/>
    </location>
</feature>
<feature type="domain" description="NAC" evidence="6">
    <location>
        <begin position="14"/>
        <end position="160"/>
    </location>
</feature>
<dbReference type="GO" id="GO:0003677">
    <property type="term" value="F:DNA binding"/>
    <property type="evidence" value="ECO:0007669"/>
    <property type="project" value="UniProtKB-KW"/>
</dbReference>
<keyword evidence="2" id="KW-0238">DNA-binding</keyword>
<dbReference type="PANTHER" id="PTHR31719:SF130">
    <property type="entry name" value="NAC DOMAIN-CONTAINING PROTEIN 18"/>
    <property type="match status" value="1"/>
</dbReference>
<dbReference type="EMBL" id="JBEAFC010000006">
    <property type="protein sequence ID" value="KAL1553999.1"/>
    <property type="molecule type" value="Genomic_DNA"/>
</dbReference>
<evidence type="ECO:0000313" key="8">
    <source>
        <dbReference type="Proteomes" id="UP001567538"/>
    </source>
</evidence>
<reference evidence="7 8" key="1">
    <citation type="submission" date="2024-06" db="EMBL/GenBank/DDBJ databases">
        <title>A chromosome level genome sequence of Diviner's sage (Salvia divinorum).</title>
        <authorList>
            <person name="Ford S.A."/>
            <person name="Ro D.-K."/>
            <person name="Ness R.W."/>
            <person name="Phillips M.A."/>
        </authorList>
    </citation>
    <scope>NUCLEOTIDE SEQUENCE [LARGE SCALE GENOMIC DNA]</scope>
    <source>
        <strain evidence="7">SAF-2024a</strain>
        <tissue evidence="7">Leaf</tissue>
    </source>
</reference>
<dbReference type="PANTHER" id="PTHR31719">
    <property type="entry name" value="NAC TRANSCRIPTION FACTOR 56"/>
    <property type="match status" value="1"/>
</dbReference>
<gene>
    <name evidence="7" type="ORF">AAHA92_14605</name>
</gene>
<comment type="caution">
    <text evidence="7">The sequence shown here is derived from an EMBL/GenBank/DDBJ whole genome shotgun (WGS) entry which is preliminary data.</text>
</comment>
<dbReference type="InterPro" id="IPR003441">
    <property type="entry name" value="NAC-dom"/>
</dbReference>
<protein>
    <submittedName>
        <fullName evidence="7">NAC domain-containing protein 83-like</fullName>
    </submittedName>
</protein>
<evidence type="ECO:0000313" key="7">
    <source>
        <dbReference type="EMBL" id="KAL1553999.1"/>
    </source>
</evidence>
<dbReference type="InterPro" id="IPR036093">
    <property type="entry name" value="NAC_dom_sf"/>
</dbReference>
<evidence type="ECO:0000256" key="2">
    <source>
        <dbReference type="ARBA" id="ARBA00023125"/>
    </source>
</evidence>
<evidence type="ECO:0000256" key="3">
    <source>
        <dbReference type="ARBA" id="ARBA00023163"/>
    </source>
</evidence>
<evidence type="ECO:0000256" key="1">
    <source>
        <dbReference type="ARBA" id="ARBA00023015"/>
    </source>
</evidence>
<dbReference type="AlphaFoldDB" id="A0ABD1HC28"/>
<dbReference type="SUPFAM" id="SSF101941">
    <property type="entry name" value="NAC domain"/>
    <property type="match status" value="1"/>
</dbReference>
<dbReference type="Gene3D" id="2.170.150.80">
    <property type="entry name" value="NAC domain"/>
    <property type="match status" value="1"/>
</dbReference>
<evidence type="ECO:0000259" key="6">
    <source>
        <dbReference type="PROSITE" id="PS51005"/>
    </source>
</evidence>